<evidence type="ECO:0000313" key="2">
    <source>
        <dbReference type="EMBL" id="AYD81617.1"/>
    </source>
</evidence>
<protein>
    <submittedName>
        <fullName evidence="2">Tail assembly chaperone</fullName>
    </submittedName>
</protein>
<dbReference type="Proteomes" id="UP000274637">
    <property type="component" value="Segment"/>
</dbReference>
<feature type="region of interest" description="Disordered" evidence="1">
    <location>
        <begin position="1"/>
        <end position="32"/>
    </location>
</feature>
<sequence length="273" mass="30704">MRVAPAGVTTRNHPPDQEQNVSTSSKAKQAGTEVVSLDALVKQKRDAHPDPTDYELFGVRFTLPPMKSLKWELQEKVGNLNDTIAVLEEVLGKDKVKELYGVGIQLGDLEVIALDWQKRSGLEPGGIAGLRRFLKEHGEAVEWDIPRYWPGRSLLELYRGEMSWRELRVFLDHLPWDSATSRSVRKSTAEEDYWNPDRQLDAAIVDSVRELTYVTVKLHGDPKKTKRLRPPEPIPRPGVEKRKNSRVIRFGGKHGSGAEQLAQVFGGGRATTP</sequence>
<proteinExistence type="predicted"/>
<organism evidence="2 3">
    <name type="scientific">Streptomyces phage Kromp</name>
    <dbReference type="NCBI Taxonomy" id="2315619"/>
    <lineage>
        <taxon>Viruses</taxon>
        <taxon>Duplodnaviria</taxon>
        <taxon>Heunggongvirae</taxon>
        <taxon>Uroviricota</taxon>
        <taxon>Caudoviricetes</taxon>
        <taxon>Krompvirus</taxon>
        <taxon>Krompvirus kromp</taxon>
    </lineage>
</organism>
<reference evidence="3" key="1">
    <citation type="submission" date="2018-08" db="EMBL/GenBank/DDBJ databases">
        <authorList>
            <person name="Mousa M."/>
            <person name="Kelsky B.L."/>
            <person name="Goh L.M."/>
            <person name="Shaffer C.D."/>
            <person name="Weston-Hafer K.A."/>
            <person name="Russell D.A."/>
            <person name="Pope W.H."/>
            <person name="Jacobs-Sera D."/>
            <person name="Hendrix R.W."/>
            <person name="Hatfull G.F."/>
        </authorList>
    </citation>
    <scope>NUCLEOTIDE SEQUENCE [LARGE SCALE GENOMIC DNA]</scope>
</reference>
<evidence type="ECO:0000313" key="3">
    <source>
        <dbReference type="Proteomes" id="UP000274637"/>
    </source>
</evidence>
<gene>
    <name evidence="2" type="primary">16</name>
    <name evidence="2" type="ORF">SEA_KROMP_16</name>
</gene>
<dbReference type="EMBL" id="MH744420">
    <property type="protein sequence ID" value="AYD81617.1"/>
    <property type="molecule type" value="Genomic_DNA"/>
</dbReference>
<name>A0A386K998_9CAUD</name>
<evidence type="ECO:0000256" key="1">
    <source>
        <dbReference type="SAM" id="MobiDB-lite"/>
    </source>
</evidence>
<accession>A0A386K998</accession>
<feature type="compositionally biased region" description="Polar residues" evidence="1">
    <location>
        <begin position="9"/>
        <end position="27"/>
    </location>
</feature>
<feature type="region of interest" description="Disordered" evidence="1">
    <location>
        <begin position="222"/>
        <end position="245"/>
    </location>
</feature>
<keyword evidence="3" id="KW-1185">Reference proteome</keyword>